<sequence length="35" mass="3764">VGILQVLDFTVATKVLGFLPSFTSVTSRPSEINRA</sequence>
<name>A0A382UKV6_9ZZZZ</name>
<gene>
    <name evidence="1" type="ORF">METZ01_LOCUS387767</name>
</gene>
<protein>
    <submittedName>
        <fullName evidence="1">Uncharacterized protein</fullName>
    </submittedName>
</protein>
<organism evidence="1">
    <name type="scientific">marine metagenome</name>
    <dbReference type="NCBI Taxonomy" id="408172"/>
    <lineage>
        <taxon>unclassified sequences</taxon>
        <taxon>metagenomes</taxon>
        <taxon>ecological metagenomes</taxon>
    </lineage>
</organism>
<proteinExistence type="predicted"/>
<evidence type="ECO:0000313" key="1">
    <source>
        <dbReference type="EMBL" id="SVD34913.1"/>
    </source>
</evidence>
<dbReference type="AlphaFoldDB" id="A0A382UKV6"/>
<accession>A0A382UKV6</accession>
<reference evidence="1" key="1">
    <citation type="submission" date="2018-05" db="EMBL/GenBank/DDBJ databases">
        <authorList>
            <person name="Lanie J.A."/>
            <person name="Ng W.-L."/>
            <person name="Kazmierczak K.M."/>
            <person name="Andrzejewski T.M."/>
            <person name="Davidsen T.M."/>
            <person name="Wayne K.J."/>
            <person name="Tettelin H."/>
            <person name="Glass J.I."/>
            <person name="Rusch D."/>
            <person name="Podicherti R."/>
            <person name="Tsui H.-C.T."/>
            <person name="Winkler M.E."/>
        </authorList>
    </citation>
    <scope>NUCLEOTIDE SEQUENCE</scope>
</reference>
<dbReference type="EMBL" id="UINC01145034">
    <property type="protein sequence ID" value="SVD34913.1"/>
    <property type="molecule type" value="Genomic_DNA"/>
</dbReference>
<feature type="non-terminal residue" evidence="1">
    <location>
        <position position="1"/>
    </location>
</feature>